<dbReference type="GO" id="GO:0052621">
    <property type="term" value="F:diguanylate cyclase activity"/>
    <property type="evidence" value="ECO:0007669"/>
    <property type="project" value="UniProtKB-EC"/>
</dbReference>
<evidence type="ECO:0000256" key="1">
    <source>
        <dbReference type="ARBA" id="ARBA00001946"/>
    </source>
</evidence>
<evidence type="ECO:0000256" key="2">
    <source>
        <dbReference type="ARBA" id="ARBA00004665"/>
    </source>
</evidence>
<keyword evidence="7" id="KW-0808">Transferase</keyword>
<dbReference type="AlphaFoldDB" id="A0A485CGC5"/>
<dbReference type="GO" id="GO:0043709">
    <property type="term" value="P:cell adhesion involved in single-species biofilm formation"/>
    <property type="evidence" value="ECO:0007669"/>
    <property type="project" value="TreeGrafter"/>
</dbReference>
<accession>A0A485CGC5</accession>
<evidence type="ECO:0000313" key="7">
    <source>
        <dbReference type="EMBL" id="VFS83699.1"/>
    </source>
</evidence>
<reference evidence="7 8" key="1">
    <citation type="submission" date="2019-03" db="EMBL/GenBank/DDBJ databases">
        <authorList>
            <consortium name="Pathogen Informatics"/>
        </authorList>
    </citation>
    <scope>NUCLEOTIDE SEQUENCE [LARGE SCALE GENOMIC DNA]</scope>
    <source>
        <strain evidence="7 8">NCTC12998</strain>
    </source>
</reference>
<evidence type="ECO:0000313" key="8">
    <source>
        <dbReference type="Proteomes" id="UP000345637"/>
    </source>
</evidence>
<dbReference type="GO" id="GO:1902201">
    <property type="term" value="P:negative regulation of bacterial-type flagellum-dependent cell motility"/>
    <property type="evidence" value="ECO:0007669"/>
    <property type="project" value="TreeGrafter"/>
</dbReference>
<dbReference type="PANTHER" id="PTHR45138">
    <property type="entry name" value="REGULATORY COMPONENTS OF SENSORY TRANSDUCTION SYSTEM"/>
    <property type="match status" value="1"/>
</dbReference>
<evidence type="ECO:0000256" key="5">
    <source>
        <dbReference type="ARBA" id="ARBA00034247"/>
    </source>
</evidence>
<evidence type="ECO:0000256" key="3">
    <source>
        <dbReference type="ARBA" id="ARBA00012528"/>
    </source>
</evidence>
<dbReference type="InterPro" id="IPR043128">
    <property type="entry name" value="Rev_trsase/Diguanyl_cyclase"/>
</dbReference>
<dbReference type="EMBL" id="CAADJE010000027">
    <property type="protein sequence ID" value="VFS83699.1"/>
    <property type="molecule type" value="Genomic_DNA"/>
</dbReference>
<dbReference type="CDD" id="cd01949">
    <property type="entry name" value="GGDEF"/>
    <property type="match status" value="1"/>
</dbReference>
<protein>
    <recommendedName>
        <fullName evidence="3">diguanylate cyclase</fullName>
        <ecNumber evidence="3">2.7.7.65</ecNumber>
    </recommendedName>
</protein>
<dbReference type="Gene3D" id="3.30.70.270">
    <property type="match status" value="1"/>
</dbReference>
<dbReference type="EC" id="2.7.7.65" evidence="3"/>
<proteinExistence type="predicted"/>
<dbReference type="PANTHER" id="PTHR45138:SF9">
    <property type="entry name" value="DIGUANYLATE CYCLASE DGCM-RELATED"/>
    <property type="match status" value="1"/>
</dbReference>
<comment type="cofactor">
    <cofactor evidence="1">
        <name>Mg(2+)</name>
        <dbReference type="ChEBI" id="CHEBI:18420"/>
    </cofactor>
</comment>
<gene>
    <name evidence="7" type="primary">dosC_3</name>
    <name evidence="7" type="ORF">NCTC12998_05792</name>
</gene>
<keyword evidence="4" id="KW-0342">GTP-binding</keyword>
<dbReference type="NCBIfam" id="TIGR00254">
    <property type="entry name" value="GGDEF"/>
    <property type="match status" value="1"/>
</dbReference>
<evidence type="ECO:0000256" key="4">
    <source>
        <dbReference type="ARBA" id="ARBA00023134"/>
    </source>
</evidence>
<dbReference type="SMART" id="SM00267">
    <property type="entry name" value="GGDEF"/>
    <property type="match status" value="1"/>
</dbReference>
<dbReference type="Proteomes" id="UP000345637">
    <property type="component" value="Unassembled WGS sequence"/>
</dbReference>
<dbReference type="GO" id="GO:0005525">
    <property type="term" value="F:GTP binding"/>
    <property type="evidence" value="ECO:0007669"/>
    <property type="project" value="UniProtKB-KW"/>
</dbReference>
<dbReference type="Pfam" id="PF00990">
    <property type="entry name" value="GGDEF"/>
    <property type="match status" value="1"/>
</dbReference>
<evidence type="ECO:0000259" key="6">
    <source>
        <dbReference type="PROSITE" id="PS50887"/>
    </source>
</evidence>
<dbReference type="PROSITE" id="PS50887">
    <property type="entry name" value="GGDEF"/>
    <property type="match status" value="1"/>
</dbReference>
<feature type="domain" description="GGDEF" evidence="6">
    <location>
        <begin position="67"/>
        <end position="200"/>
    </location>
</feature>
<keyword evidence="4" id="KW-0547">Nucleotide-binding</keyword>
<name>A0A485CGC5_RAOPL</name>
<organism evidence="7 8">
    <name type="scientific">Raoultella planticola</name>
    <name type="common">Klebsiella planticola</name>
    <dbReference type="NCBI Taxonomy" id="575"/>
    <lineage>
        <taxon>Bacteria</taxon>
        <taxon>Pseudomonadati</taxon>
        <taxon>Pseudomonadota</taxon>
        <taxon>Gammaproteobacteria</taxon>
        <taxon>Enterobacterales</taxon>
        <taxon>Enterobacteriaceae</taxon>
        <taxon>Klebsiella/Raoultella group</taxon>
        <taxon>Raoultella</taxon>
    </lineage>
</organism>
<comment type="pathway">
    <text evidence="2">Purine metabolism; 3',5'-cyclic di-GMP biosynthesis.</text>
</comment>
<dbReference type="InterPro" id="IPR000160">
    <property type="entry name" value="GGDEF_dom"/>
</dbReference>
<dbReference type="FunFam" id="3.30.70.270:FF:000001">
    <property type="entry name" value="Diguanylate cyclase domain protein"/>
    <property type="match status" value="1"/>
</dbReference>
<comment type="catalytic activity">
    <reaction evidence="5">
        <text>2 GTP = 3',3'-c-di-GMP + 2 diphosphate</text>
        <dbReference type="Rhea" id="RHEA:24898"/>
        <dbReference type="ChEBI" id="CHEBI:33019"/>
        <dbReference type="ChEBI" id="CHEBI:37565"/>
        <dbReference type="ChEBI" id="CHEBI:58805"/>
        <dbReference type="EC" id="2.7.7.65"/>
    </reaction>
</comment>
<dbReference type="InterPro" id="IPR050469">
    <property type="entry name" value="Diguanylate_Cyclase"/>
</dbReference>
<dbReference type="SUPFAM" id="SSF55073">
    <property type="entry name" value="Nucleotide cyclase"/>
    <property type="match status" value="1"/>
</dbReference>
<keyword evidence="7" id="KW-0548">Nucleotidyltransferase</keyword>
<dbReference type="InterPro" id="IPR029787">
    <property type="entry name" value="Nucleotide_cyclase"/>
</dbReference>
<dbReference type="GO" id="GO:0005886">
    <property type="term" value="C:plasma membrane"/>
    <property type="evidence" value="ECO:0007669"/>
    <property type="project" value="TreeGrafter"/>
</dbReference>
<sequence length="231" mass="25472">MSLPPPPLLRAYLELMAEALGLALANQRLRSALLEKALFDSLTGLRNRHHLDDALHTQINLAVQNHAPLSCLMIDIDHFKTINDRYGHEAGDLVIKSVAVIVQRAVRDKGMAFRYGGEEFLVLLAGANEETARACAEEIYDSVRSLTLRDGLTEIGQVDVSIGIASFPQHTQSDSLLRAADAALYRAKRAGALPDSQFRHAEIRLKRHTGISCLLIPATANGWLIPPFHQR</sequence>